<organism evidence="2 3">
    <name type="scientific">Eumeta variegata</name>
    <name type="common">Bagworm moth</name>
    <name type="synonym">Eumeta japonica</name>
    <dbReference type="NCBI Taxonomy" id="151549"/>
    <lineage>
        <taxon>Eukaryota</taxon>
        <taxon>Metazoa</taxon>
        <taxon>Ecdysozoa</taxon>
        <taxon>Arthropoda</taxon>
        <taxon>Hexapoda</taxon>
        <taxon>Insecta</taxon>
        <taxon>Pterygota</taxon>
        <taxon>Neoptera</taxon>
        <taxon>Endopterygota</taxon>
        <taxon>Lepidoptera</taxon>
        <taxon>Glossata</taxon>
        <taxon>Ditrysia</taxon>
        <taxon>Tineoidea</taxon>
        <taxon>Psychidae</taxon>
        <taxon>Oiketicinae</taxon>
        <taxon>Eumeta</taxon>
    </lineage>
</organism>
<evidence type="ECO:0000313" key="2">
    <source>
        <dbReference type="EMBL" id="GBP79555.1"/>
    </source>
</evidence>
<protein>
    <submittedName>
        <fullName evidence="2">Gem-associated protein 8</fullName>
    </submittedName>
</protein>
<dbReference type="AlphaFoldDB" id="A0A4C1YYZ1"/>
<feature type="compositionally biased region" description="Acidic residues" evidence="1">
    <location>
        <begin position="115"/>
        <end position="130"/>
    </location>
</feature>
<dbReference type="STRING" id="151549.A0A4C1YYZ1"/>
<feature type="region of interest" description="Disordered" evidence="1">
    <location>
        <begin position="102"/>
        <end position="130"/>
    </location>
</feature>
<dbReference type="Pfam" id="PF15348">
    <property type="entry name" value="GEMIN8"/>
    <property type="match status" value="1"/>
</dbReference>
<keyword evidence="3" id="KW-1185">Reference proteome</keyword>
<dbReference type="GO" id="GO:0000387">
    <property type="term" value="P:spliceosomal snRNP assembly"/>
    <property type="evidence" value="ECO:0007669"/>
    <property type="project" value="InterPro"/>
</dbReference>
<dbReference type="GO" id="GO:0032797">
    <property type="term" value="C:SMN complex"/>
    <property type="evidence" value="ECO:0007669"/>
    <property type="project" value="InterPro"/>
</dbReference>
<accession>A0A4C1YYZ1</accession>
<name>A0A4C1YYZ1_EUMVA</name>
<evidence type="ECO:0000256" key="1">
    <source>
        <dbReference type="SAM" id="MobiDB-lite"/>
    </source>
</evidence>
<gene>
    <name evidence="2" type="primary">GEMIN8</name>
    <name evidence="2" type="ORF">EVAR_3515_1</name>
</gene>
<dbReference type="OrthoDB" id="5989213at2759"/>
<feature type="region of interest" description="Disordered" evidence="1">
    <location>
        <begin position="1"/>
        <end position="36"/>
    </location>
</feature>
<dbReference type="InterPro" id="IPR034754">
    <property type="entry name" value="GEMIN8"/>
</dbReference>
<sequence>MDINKRKLHKHRHQASAVNSRKKNKRKKNNKLKHNAAKSDFVLKNWSLNRETMASWAETYTEVATWRFKHEIAYWKAKAKALEYENNLLHDIIRSHHMVGTSTSHNLTSNINSSSEDEDDSDQDADENQDCDGLELSEEYIAFVKANAKYREDARLERERLKQECGIETISDITKRMEAPPIKEEEDYDEHKKLYGEHWQQIVALETSLHSEFMLNCNKYKPSYWPNIPFNFNF</sequence>
<dbReference type="EMBL" id="BGZK01001418">
    <property type="protein sequence ID" value="GBP79555.1"/>
    <property type="molecule type" value="Genomic_DNA"/>
</dbReference>
<dbReference type="PANTHER" id="PTHR16238:SF7">
    <property type="entry name" value="GEM-ASSOCIATED PROTEIN 8"/>
    <property type="match status" value="1"/>
</dbReference>
<evidence type="ECO:0000313" key="3">
    <source>
        <dbReference type="Proteomes" id="UP000299102"/>
    </source>
</evidence>
<dbReference type="PANTHER" id="PTHR16238">
    <property type="entry name" value="GEM-ASSOCIATED PROTEIN 8"/>
    <property type="match status" value="1"/>
</dbReference>
<comment type="caution">
    <text evidence="2">The sequence shown here is derived from an EMBL/GenBank/DDBJ whole genome shotgun (WGS) entry which is preliminary data.</text>
</comment>
<reference evidence="2 3" key="1">
    <citation type="journal article" date="2019" name="Commun. Biol.">
        <title>The bagworm genome reveals a unique fibroin gene that provides high tensile strength.</title>
        <authorList>
            <person name="Kono N."/>
            <person name="Nakamura H."/>
            <person name="Ohtoshi R."/>
            <person name="Tomita M."/>
            <person name="Numata K."/>
            <person name="Arakawa K."/>
        </authorList>
    </citation>
    <scope>NUCLEOTIDE SEQUENCE [LARGE SCALE GENOMIC DNA]</scope>
</reference>
<dbReference type="Proteomes" id="UP000299102">
    <property type="component" value="Unassembled WGS sequence"/>
</dbReference>
<proteinExistence type="predicted"/>